<reference evidence="4" key="2">
    <citation type="submission" date="2025-08" db="UniProtKB">
        <authorList>
            <consortium name="Ensembl"/>
        </authorList>
    </citation>
    <scope>IDENTIFICATION</scope>
</reference>
<organism evidence="4 5">
    <name type="scientific">Anabas testudineus</name>
    <name type="common">Climbing perch</name>
    <name type="synonym">Anthias testudineus</name>
    <dbReference type="NCBI Taxonomy" id="64144"/>
    <lineage>
        <taxon>Eukaryota</taxon>
        <taxon>Metazoa</taxon>
        <taxon>Chordata</taxon>
        <taxon>Craniata</taxon>
        <taxon>Vertebrata</taxon>
        <taxon>Euteleostomi</taxon>
        <taxon>Actinopterygii</taxon>
        <taxon>Neopterygii</taxon>
        <taxon>Teleostei</taxon>
        <taxon>Neoteleostei</taxon>
        <taxon>Acanthomorphata</taxon>
        <taxon>Anabantaria</taxon>
        <taxon>Anabantiformes</taxon>
        <taxon>Anabantoidei</taxon>
        <taxon>Anabantidae</taxon>
        <taxon>Anabas</taxon>
    </lineage>
</organism>
<dbReference type="Ensembl" id="ENSATET00000048832.1">
    <property type="protein sequence ID" value="ENSATEP00000054410.1"/>
    <property type="gene ID" value="ENSATEG00000017787.3"/>
</dbReference>
<evidence type="ECO:0000256" key="2">
    <source>
        <dbReference type="PIRSR" id="PIRSR000459-1"/>
    </source>
</evidence>
<feature type="active site" evidence="2">
    <location>
        <position position="342"/>
    </location>
</feature>
<feature type="active site" evidence="2">
    <location>
        <position position="283"/>
    </location>
</feature>
<evidence type="ECO:0000313" key="4">
    <source>
        <dbReference type="Ensembl" id="ENSATEP00000054410.1"/>
    </source>
</evidence>
<sequence length="592" mass="64869">MCSKYYPPPITPHLSDAPLSVQSVDMCLQINKSNHITSAYNNQNLVVRRGLEFIMKVTFNRPLTQGDDFQVEFLIGSDPSPITDTLLVVTFGSRPGGPWSGRIVETLGQTLTLGITPTPNAIVGKFRVYVATVQPGGLQRTQRNQTTDLYLLFNAWNKDDAVFYPDEVGRKEYVLNDHGLIRQGSFDSMTERSWDYGQFERGILDACIYILDASKMPIADRGDIIKMVRMGSAMINAQDDNGVVVGNWSGNFSGGKAPASWTGSTAILLQYASTQTPVCYGQCWVFAGVFNTFMRCLGIPARVITNFNSAHDNNGSIVTNLVFYPDGSLSTADSKDSIWNFHCWNEAYMTRADLPPGLGGWQVVDSTPQETSGGYYRCGPASVAAIKQGLLCHPFDLNFCFAELSSLSHPPLQVQLGQDVNLVVNFTNQSEVPTTVKAVLSGIVIFYTGVPAAPFKNEDFTQYMANRGSLLNLSFTVGGQSDGQTVNATKVVSLQPPKLTVMVTGQPQLQNQMFVTVSFTNPLNFTLQNVTVSMSGSGLIDPKTRSYSVIAPLTTITWKESFVPRLDGLRNITATLDCSSLRGVLTRLLLFF</sequence>
<dbReference type="Pfam" id="PF00868">
    <property type="entry name" value="Transglut_N"/>
    <property type="match status" value="1"/>
</dbReference>
<dbReference type="GO" id="GO:0003810">
    <property type="term" value="F:protein-glutamine gamma-glutamyltransferase activity"/>
    <property type="evidence" value="ECO:0007669"/>
    <property type="project" value="InterPro"/>
</dbReference>
<evidence type="ECO:0000259" key="3">
    <source>
        <dbReference type="SMART" id="SM00460"/>
    </source>
</evidence>
<dbReference type="Gene3D" id="3.90.260.10">
    <property type="entry name" value="Transglutaminase-like"/>
    <property type="match status" value="1"/>
</dbReference>
<feature type="active site" evidence="2">
    <location>
        <position position="365"/>
    </location>
</feature>
<dbReference type="InterPro" id="IPR008958">
    <property type="entry name" value="Transglutaminase_C"/>
</dbReference>
<dbReference type="InterPro" id="IPR013783">
    <property type="entry name" value="Ig-like_fold"/>
</dbReference>
<dbReference type="Gene3D" id="2.60.40.10">
    <property type="entry name" value="Immunoglobulins"/>
    <property type="match status" value="2"/>
</dbReference>
<dbReference type="InterPro" id="IPR036238">
    <property type="entry name" value="Transglutaminase_C_sf"/>
</dbReference>
<dbReference type="PANTHER" id="PTHR11590:SF42">
    <property type="entry name" value="COAGULATION FACTOR XIII A CHAIN"/>
    <property type="match status" value="1"/>
</dbReference>
<dbReference type="InterPro" id="IPR001102">
    <property type="entry name" value="Transglutaminase_N"/>
</dbReference>
<dbReference type="AlphaFoldDB" id="A0A7N6AV21"/>
<dbReference type="InterPro" id="IPR014756">
    <property type="entry name" value="Ig_E-set"/>
</dbReference>
<dbReference type="FunFam" id="3.90.260.10:FF:000002">
    <property type="entry name" value="Erythrocyte membrane protein band 4.2"/>
    <property type="match status" value="1"/>
</dbReference>
<dbReference type="SUPFAM" id="SSF81296">
    <property type="entry name" value="E set domains"/>
    <property type="match status" value="1"/>
</dbReference>
<comment type="similarity">
    <text evidence="1">Belongs to the transglutaminase superfamily. Transglutaminase family.</text>
</comment>
<dbReference type="InterPro" id="IPR036985">
    <property type="entry name" value="Transglutaminase-like_sf"/>
</dbReference>
<protein>
    <recommendedName>
        <fullName evidence="3">Transglutaminase-like domain-containing protein</fullName>
    </recommendedName>
</protein>
<dbReference type="PIRSF" id="PIRSF000459">
    <property type="entry name" value="TGM_EBP42"/>
    <property type="match status" value="1"/>
</dbReference>
<evidence type="ECO:0000313" key="5">
    <source>
        <dbReference type="Proteomes" id="UP000265040"/>
    </source>
</evidence>
<dbReference type="PANTHER" id="PTHR11590">
    <property type="entry name" value="PROTEIN-GLUTAMINE GAMMA-GLUTAMYLTRANSFERASE"/>
    <property type="match status" value="1"/>
</dbReference>
<reference evidence="4" key="3">
    <citation type="submission" date="2025-09" db="UniProtKB">
        <authorList>
            <consortium name="Ensembl"/>
        </authorList>
    </citation>
    <scope>IDENTIFICATION</scope>
</reference>
<keyword evidence="5" id="KW-1185">Reference proteome</keyword>
<dbReference type="Proteomes" id="UP000265040">
    <property type="component" value="Chromosome 2"/>
</dbReference>
<dbReference type="GO" id="GO:0072378">
    <property type="term" value="P:blood coagulation, fibrin clot formation"/>
    <property type="evidence" value="ECO:0007669"/>
    <property type="project" value="TreeGrafter"/>
</dbReference>
<dbReference type="GeneTree" id="ENSGT01050000244939"/>
<dbReference type="InterPro" id="IPR023608">
    <property type="entry name" value="Transglutaminase_animal"/>
</dbReference>
<dbReference type="InterPro" id="IPR013808">
    <property type="entry name" value="Transglutaminase_AS"/>
</dbReference>
<dbReference type="SUPFAM" id="SSF54001">
    <property type="entry name" value="Cysteine proteinases"/>
    <property type="match status" value="1"/>
</dbReference>
<dbReference type="SUPFAM" id="SSF49309">
    <property type="entry name" value="Transglutaminase, two C-terminal domains"/>
    <property type="match status" value="2"/>
</dbReference>
<reference evidence="4" key="1">
    <citation type="submission" date="2021-04" db="EMBL/GenBank/DDBJ databases">
        <authorList>
            <consortium name="Wellcome Sanger Institute Data Sharing"/>
        </authorList>
    </citation>
    <scope>NUCLEOTIDE SEQUENCE [LARGE SCALE GENOMIC DNA]</scope>
</reference>
<evidence type="ECO:0000256" key="1">
    <source>
        <dbReference type="ARBA" id="ARBA00005968"/>
    </source>
</evidence>
<dbReference type="InterPro" id="IPR050779">
    <property type="entry name" value="Transglutaminase"/>
</dbReference>
<dbReference type="InterPro" id="IPR002931">
    <property type="entry name" value="Transglutaminase-like"/>
</dbReference>
<accession>A0A7N6AV21</accession>
<name>A0A7N6AV21_ANATE</name>
<proteinExistence type="inferred from homology"/>
<dbReference type="GO" id="GO:0007399">
    <property type="term" value="P:nervous system development"/>
    <property type="evidence" value="ECO:0007669"/>
    <property type="project" value="UniProtKB-ARBA"/>
</dbReference>
<dbReference type="Pfam" id="PF00927">
    <property type="entry name" value="Transglut_C"/>
    <property type="match status" value="1"/>
</dbReference>
<dbReference type="Pfam" id="PF01841">
    <property type="entry name" value="Transglut_core"/>
    <property type="match status" value="1"/>
</dbReference>
<dbReference type="InterPro" id="IPR038765">
    <property type="entry name" value="Papain-like_cys_pep_sf"/>
</dbReference>
<dbReference type="PROSITE" id="PS00547">
    <property type="entry name" value="TRANSGLUTAMINASES"/>
    <property type="match status" value="1"/>
</dbReference>
<dbReference type="SMART" id="SM00460">
    <property type="entry name" value="TGc"/>
    <property type="match status" value="1"/>
</dbReference>
<feature type="domain" description="Transglutaminase-like" evidence="3">
    <location>
        <begin position="275"/>
        <end position="368"/>
    </location>
</feature>